<organism evidence="3 4">
    <name type="scientific">Cryomyces minteri</name>
    <dbReference type="NCBI Taxonomy" id="331657"/>
    <lineage>
        <taxon>Eukaryota</taxon>
        <taxon>Fungi</taxon>
        <taxon>Dikarya</taxon>
        <taxon>Ascomycota</taxon>
        <taxon>Pezizomycotina</taxon>
        <taxon>Dothideomycetes</taxon>
        <taxon>Dothideomycetes incertae sedis</taxon>
        <taxon>Cryomyces</taxon>
    </lineage>
</organism>
<keyword evidence="4" id="KW-1185">Reference proteome</keyword>
<evidence type="ECO:0000313" key="3">
    <source>
        <dbReference type="EMBL" id="TKA69211.1"/>
    </source>
</evidence>
<feature type="region of interest" description="Disordered" evidence="2">
    <location>
        <begin position="396"/>
        <end position="446"/>
    </location>
</feature>
<reference evidence="3 4" key="1">
    <citation type="submission" date="2017-03" db="EMBL/GenBank/DDBJ databases">
        <title>Genomes of endolithic fungi from Antarctica.</title>
        <authorList>
            <person name="Coleine C."/>
            <person name="Masonjones S."/>
            <person name="Stajich J.E."/>
        </authorList>
    </citation>
    <scope>NUCLEOTIDE SEQUENCE [LARGE SCALE GENOMIC DNA]</scope>
    <source>
        <strain evidence="3 4">CCFEE 5187</strain>
    </source>
</reference>
<feature type="coiled-coil region" evidence="1">
    <location>
        <begin position="1870"/>
        <end position="1911"/>
    </location>
</feature>
<name>A0A4U0X0H2_9PEZI</name>
<feature type="region of interest" description="Disordered" evidence="2">
    <location>
        <begin position="495"/>
        <end position="519"/>
    </location>
</feature>
<protein>
    <submittedName>
        <fullName evidence="3">Uncharacterized protein</fullName>
    </submittedName>
</protein>
<keyword evidence="1" id="KW-0175">Coiled coil</keyword>
<feature type="region of interest" description="Disordered" evidence="2">
    <location>
        <begin position="102"/>
        <end position="174"/>
    </location>
</feature>
<evidence type="ECO:0000313" key="4">
    <source>
        <dbReference type="Proteomes" id="UP000308768"/>
    </source>
</evidence>
<dbReference type="PANTHER" id="PTHR23159">
    <property type="entry name" value="CENTROSOMAL PROTEIN 2"/>
    <property type="match status" value="1"/>
</dbReference>
<proteinExistence type="predicted"/>
<dbReference type="EMBL" id="NAJN01000749">
    <property type="protein sequence ID" value="TKA69211.1"/>
    <property type="molecule type" value="Genomic_DNA"/>
</dbReference>
<evidence type="ECO:0000256" key="2">
    <source>
        <dbReference type="SAM" id="MobiDB-lite"/>
    </source>
</evidence>
<comment type="caution">
    <text evidence="3">The sequence shown here is derived from an EMBL/GenBank/DDBJ whole genome shotgun (WGS) entry which is preliminary data.</text>
</comment>
<feature type="compositionally biased region" description="Low complexity" evidence="2">
    <location>
        <begin position="41"/>
        <end position="51"/>
    </location>
</feature>
<evidence type="ECO:0000256" key="1">
    <source>
        <dbReference type="SAM" id="Coils"/>
    </source>
</evidence>
<sequence length="1997" mass="219438">MGLTRHLSKLRWDSSDPDRAPPPLPLNPGTASPTTRPNTSANIAAAAQALAEKARESAPASTYTTNPMPPKSPERSLIKGAAHKRMQSLQNGNVRDLRNYLDGARSPERSPERSSTLSGTPTLNDRDYLSSSPERSPTRSSTPTPLGRDLMKDTPVLRPSTRPPPKAILGENTPPSATMLALQTMPVRDLDPPFSNITNTNTMRPPQNFEAVSSQILNLTTIATNLQREMAQLSRRSKDNATDLISLKEATNSRDEDIRKSLRELVTSVNSSSSYAGFLGPPPASRASSGFGMSSHYLDNKAHNSPPSATKSVTLPRIPSFMAEGHDGSPSPYSLEGAASVAMLEKIIREMVTKEGQERLLSTLSELLDKSCKDSVETAKKVEELVEFIREKSRGQSLVRQANSDGPPKLELDFDPQSGALTRVTREESPPDHSNGNGHKPFSSPRAADFVSADMLHLLRKIKDSVGENGGMTAEVKALVRELRGEVLGMGRELGRKLDQADTPRNSDRAVEDSRSTEELGHIIQDGLAELKEHMERIIREKRRQSSSSSISRNGVDGQEVYQVVKHALQEQGYEASREAPAQSVGLDKEGILAAVKEAYEEYKPEIELQQFGLERDEILEVLKEGLEDYQSSRPLPESHGISKNEVMDAMQQALQHFTPPAPVTELGDIKEELLATVRDCLEDLRPAVQTVSSSREVGVTREAVLDAVKEGLATHGPSAPREIEIGRQDLFDAVRLGLDGSERLFGEQVLSRLQELVDNMHVEFKQYSAANGRDTEQVLDAVKDGLESLRAEIESYVDRAQDVTGKDEIVDTVRSGLEHLRLDVQGYCARGPTGDNALSRTEMLEYIKSEFEHLHETVATQIVPGAGSSADREEILAALREGFETLRYHSTSREIYNEPGEEMLEAMKEEFEQLRDAILSGSGSHKDEVMEAGQEGFGSLHARVGSRDPETGGSSEEVVNLMREEFRHLREILATSLIKSGGSANTEDIIDGVRETIEGLRTQLSADNSDASNETLGAIKEEFEHLRETLGSQVALAGSGSNNEELLEALKSGLEDIRASAGRTAAPGVNEEVLENIRGELEHLRQSVANTIVHSGSRADTEEVLDTVRLGLDDLRSHLEKKLDNPESQMSLNNEILDALNDGLDTLRTDVSKMVNKPVDMTVTYEILDTLREGLAGLRADIDKLKTTKDNHRPEMLGGGEIVLAEGFDGPISRDVPAGAGIPAADGLKRNDLEKMEVLLARLQIKIEAMDANIQSPRDFVPAHAQTHPAEGTVMKEDILGIETTLRELQATVTFIAAREQMESENAVKKEDTDAIETLLRNTKAQIEDLMFPDPTTAVSRADLDAIEAVVRMTHDAVEGVALKLDGNAATKQDIDVVEVLVQDMKLALDEVRVSMPSAPAEGKAEKVTKTDLDVIGILCTEIKTKIGEMTFPDADALPSKTDVEQLTGLIHDFRRSYDKSKNSYETDIAVTAKAFDDRKKEAEDLVDRISEVKAYLKDVKHELRSKIESGSQSTDAISDTLKSLEEDFGANHTVGNDIKELVKTVNREFERTHGAIEGMKVEQEQSSATLFEKHEEHKSTIVAEVLKKVDACFDGLMTKYDDAQIAVEETTKAMDERAVQQEVILTNTRAMAEELKLTIDTLGMTVTSLGSTFTEATEKMSDDSKTVFNRVDETFSRLNEAHADGMVEHQLTREEVVKTFEAISGLQGDFTEFHPRFMTTLREVLALVGQHYEHSRNSQDTVHDHVRAAAEESKSQVEDLKNTLSKGFSTLPALIAAPAVFPVAPAEKYDDSAVHDKLNNLLNHASDASKASAQLERLDQVHQQVMATAAEVSAFVAVQTRQITEDHESKEKEAEEVSLMLERRCLQKEQLESDITGLSDERNALRTAVEALRAEKEALAAQKMRLAADVSSLETALTIRREELHTMDAKADALERRILEGIMDHSRAALLTKTAKVQKPVGRDLRKTSNVSNAIVSHTGPLSGALRLTLQLPVR</sequence>
<dbReference type="Proteomes" id="UP000308768">
    <property type="component" value="Unassembled WGS sequence"/>
</dbReference>
<accession>A0A4U0X0H2</accession>
<dbReference type="STRING" id="331657.A0A4U0X0H2"/>
<feature type="region of interest" description="Disordered" evidence="2">
    <location>
        <begin position="1"/>
        <end position="75"/>
    </location>
</feature>
<feature type="coiled-coil region" evidence="1">
    <location>
        <begin position="780"/>
        <end position="807"/>
    </location>
</feature>
<feature type="compositionally biased region" description="Low complexity" evidence="2">
    <location>
        <begin position="130"/>
        <end position="145"/>
    </location>
</feature>
<feature type="compositionally biased region" description="Basic and acidic residues" evidence="2">
    <location>
        <begin position="102"/>
        <end position="112"/>
    </location>
</feature>
<gene>
    <name evidence="3" type="ORF">B0A49_06067</name>
</gene>
<dbReference type="OrthoDB" id="5423371at2759"/>
<dbReference type="PANTHER" id="PTHR23159:SF31">
    <property type="entry name" value="CENTROSOME-ASSOCIATED PROTEIN CEP250 ISOFORM X1"/>
    <property type="match status" value="1"/>
</dbReference>
<feature type="compositionally biased region" description="Basic and acidic residues" evidence="2">
    <location>
        <begin position="10"/>
        <end position="19"/>
    </location>
</feature>